<protein>
    <submittedName>
        <fullName evidence="1">Uncharacterized protein</fullName>
    </submittedName>
</protein>
<evidence type="ECO:0000313" key="1">
    <source>
        <dbReference type="EMBL" id="GAA4203927.1"/>
    </source>
</evidence>
<dbReference type="EMBL" id="BAABBY010000005">
    <property type="protein sequence ID" value="GAA4203927.1"/>
    <property type="molecule type" value="Genomic_DNA"/>
</dbReference>
<proteinExistence type="predicted"/>
<reference evidence="2" key="1">
    <citation type="journal article" date="2019" name="Int. J. Syst. Evol. Microbiol.">
        <title>The Global Catalogue of Microorganisms (GCM) 10K type strain sequencing project: providing services to taxonomists for standard genome sequencing and annotation.</title>
        <authorList>
            <consortium name="The Broad Institute Genomics Platform"/>
            <consortium name="The Broad Institute Genome Sequencing Center for Infectious Disease"/>
            <person name="Wu L."/>
            <person name="Ma J."/>
        </authorList>
    </citation>
    <scope>NUCLEOTIDE SEQUENCE [LARGE SCALE GENOMIC DNA]</scope>
    <source>
        <strain evidence="2">JCM 17626</strain>
    </source>
</reference>
<comment type="caution">
    <text evidence="1">The sequence shown here is derived from an EMBL/GenBank/DDBJ whole genome shotgun (WGS) entry which is preliminary data.</text>
</comment>
<keyword evidence="2" id="KW-1185">Reference proteome</keyword>
<organism evidence="1 2">
    <name type="scientific">Pedobacter jeongneungensis</name>
    <dbReference type="NCBI Taxonomy" id="947309"/>
    <lineage>
        <taxon>Bacteria</taxon>
        <taxon>Pseudomonadati</taxon>
        <taxon>Bacteroidota</taxon>
        <taxon>Sphingobacteriia</taxon>
        <taxon>Sphingobacteriales</taxon>
        <taxon>Sphingobacteriaceae</taxon>
        <taxon>Pedobacter</taxon>
    </lineage>
</organism>
<name>A0ABP8BD34_9SPHI</name>
<evidence type="ECO:0000313" key="2">
    <source>
        <dbReference type="Proteomes" id="UP001501772"/>
    </source>
</evidence>
<sequence length="77" mass="9302">MVQLDILWSIFHEYGHLIQRRPLDEELKEGTMAKYLRETDAWHKAETKASEFDILNPHFDEFKRYRAACQASYRIDE</sequence>
<dbReference type="Proteomes" id="UP001501772">
    <property type="component" value="Unassembled WGS sequence"/>
</dbReference>
<gene>
    <name evidence="1" type="ORF">GCM10022289_20950</name>
</gene>
<accession>A0ABP8BD34</accession>